<evidence type="ECO:0000313" key="9">
    <source>
        <dbReference type="EMBL" id="MFD2170405.1"/>
    </source>
</evidence>
<keyword evidence="5" id="KW-0665">Pyrimidine biosynthesis</keyword>
<evidence type="ECO:0000256" key="2">
    <source>
        <dbReference type="ARBA" id="ARBA00004725"/>
    </source>
</evidence>
<feature type="transmembrane region" description="Helical" evidence="7">
    <location>
        <begin position="398"/>
        <end position="419"/>
    </location>
</feature>
<evidence type="ECO:0000256" key="1">
    <source>
        <dbReference type="ARBA" id="ARBA00001917"/>
    </source>
</evidence>
<organism evidence="9 10">
    <name type="scientific">Tumebacillus lipolyticus</name>
    <dbReference type="NCBI Taxonomy" id="1280370"/>
    <lineage>
        <taxon>Bacteria</taxon>
        <taxon>Bacillati</taxon>
        <taxon>Bacillota</taxon>
        <taxon>Bacilli</taxon>
        <taxon>Bacillales</taxon>
        <taxon>Alicyclobacillaceae</taxon>
        <taxon>Tumebacillus</taxon>
    </lineage>
</organism>
<feature type="transmembrane region" description="Helical" evidence="7">
    <location>
        <begin position="471"/>
        <end position="491"/>
    </location>
</feature>
<keyword evidence="3" id="KW-0285">Flavoprotein</keyword>
<dbReference type="RefSeq" id="WP_386046326.1">
    <property type="nucleotide sequence ID" value="NZ_JBHUIO010000005.1"/>
</dbReference>
<keyword evidence="7" id="KW-0812">Transmembrane</keyword>
<comment type="pathway">
    <text evidence="2">Pyrimidine metabolism; UMP biosynthesis via de novo pathway.</text>
</comment>
<comment type="cofactor">
    <cofactor evidence="1">
        <name>FMN</name>
        <dbReference type="ChEBI" id="CHEBI:58210"/>
    </cofactor>
</comment>
<keyword evidence="10" id="KW-1185">Reference proteome</keyword>
<comment type="caution">
    <text evidence="9">The sequence shown here is derived from an EMBL/GenBank/DDBJ whole genome shotgun (WGS) entry which is preliminary data.</text>
</comment>
<evidence type="ECO:0000256" key="6">
    <source>
        <dbReference type="ARBA" id="ARBA00023002"/>
    </source>
</evidence>
<evidence type="ECO:0000259" key="8">
    <source>
        <dbReference type="Pfam" id="PF01180"/>
    </source>
</evidence>
<keyword evidence="7" id="KW-0472">Membrane</keyword>
<dbReference type="InterPro" id="IPR005720">
    <property type="entry name" value="Dihydroorotate_DH_cat"/>
</dbReference>
<feature type="transmembrane region" description="Helical" evidence="7">
    <location>
        <begin position="527"/>
        <end position="547"/>
    </location>
</feature>
<dbReference type="InterPro" id="IPR050074">
    <property type="entry name" value="DHO_dehydrogenase"/>
</dbReference>
<evidence type="ECO:0000256" key="3">
    <source>
        <dbReference type="ARBA" id="ARBA00022630"/>
    </source>
</evidence>
<keyword evidence="4" id="KW-0288">FMN</keyword>
<feature type="transmembrane region" description="Helical" evidence="7">
    <location>
        <begin position="314"/>
        <end position="336"/>
    </location>
</feature>
<feature type="transmembrane region" description="Helical" evidence="7">
    <location>
        <begin position="554"/>
        <end position="575"/>
    </location>
</feature>
<dbReference type="PANTHER" id="PTHR48109:SF4">
    <property type="entry name" value="DIHYDROOROTATE DEHYDROGENASE (QUINONE), MITOCHONDRIAL"/>
    <property type="match status" value="1"/>
</dbReference>
<evidence type="ECO:0000256" key="4">
    <source>
        <dbReference type="ARBA" id="ARBA00022643"/>
    </source>
</evidence>
<feature type="domain" description="Dihydroorotate dehydrogenase catalytic" evidence="8">
    <location>
        <begin position="228"/>
        <end position="292"/>
    </location>
</feature>
<dbReference type="SUPFAM" id="SSF51395">
    <property type="entry name" value="FMN-linked oxidoreductases"/>
    <property type="match status" value="1"/>
</dbReference>
<sequence>MPDWSYHPLFKPLLFQLPAATARRLTLTAISTLDRLPGGHLLLELMGHMKPYPELARTVFGITFPSPVGLSGRVDPELLATSALSKFGFGWIEVGPIASTAEAGAAEVVLAREEEAILYRGGAQGIDVEQVVERLKRQKKAVVPLAVHVAGSRAVQLMERTRDDADLYIFEGTVSEYRSVKEKFAQTPVLYALDGELPAEAEVTFDGIYLDDRMPVEGGFRDDREGKGRALARLRALKSSGVTVPIVVSGGIYEPQDAIDLLDAGADLVLLSSGFVYSGPGLPKRINEAVLDELRKREVPRRAAGSDRSGTPGWFSWFLMGLGVLVAGILALVVGLTDVMLAHDEEFLGLSREAVSQWSPELFRFMSHDRITLAGIMISAGLLFAQLAWHKVRRGERWAIVLFALAAGYGFLNFLYSFFVGYVDAWHLLYNALILPFYIWGLWRTKEVSLPHGSTNRQNSKAWQRSQIGQLMFVLLGGALLTAGVVISLIGMGDVFVQEDLCYIGVAPEEIDRFNQRLIPLIAHDRAGFGGALICEGLLLLLISLWGYREGERWLWWSYLLGGFAGLAAGIGVHLKIGYIDFYHLLPAYIALALYLLGLYFSHAYLCKRKPPR</sequence>
<keyword evidence="6" id="KW-0560">Oxidoreductase</keyword>
<dbReference type="Pfam" id="PF01180">
    <property type="entry name" value="DHO_dh"/>
    <property type="match status" value="1"/>
</dbReference>
<dbReference type="EMBL" id="JBHUIO010000005">
    <property type="protein sequence ID" value="MFD2170405.1"/>
    <property type="molecule type" value="Genomic_DNA"/>
</dbReference>
<evidence type="ECO:0000256" key="7">
    <source>
        <dbReference type="SAM" id="Phobius"/>
    </source>
</evidence>
<dbReference type="Proteomes" id="UP001597343">
    <property type="component" value="Unassembled WGS sequence"/>
</dbReference>
<dbReference type="PANTHER" id="PTHR48109">
    <property type="entry name" value="DIHYDROOROTATE DEHYDROGENASE (QUINONE), MITOCHONDRIAL-RELATED"/>
    <property type="match status" value="1"/>
</dbReference>
<accession>A0ABW4ZYZ0</accession>
<feature type="transmembrane region" description="Helical" evidence="7">
    <location>
        <begin position="587"/>
        <end position="607"/>
    </location>
</feature>
<dbReference type="Gene3D" id="3.20.20.70">
    <property type="entry name" value="Aldolase class I"/>
    <property type="match status" value="2"/>
</dbReference>
<proteinExistence type="predicted"/>
<dbReference type="InterPro" id="IPR013785">
    <property type="entry name" value="Aldolase_TIM"/>
</dbReference>
<reference evidence="10" key="1">
    <citation type="journal article" date="2019" name="Int. J. Syst. Evol. Microbiol.">
        <title>The Global Catalogue of Microorganisms (GCM) 10K type strain sequencing project: providing services to taxonomists for standard genome sequencing and annotation.</title>
        <authorList>
            <consortium name="The Broad Institute Genomics Platform"/>
            <consortium name="The Broad Institute Genome Sequencing Center for Infectious Disease"/>
            <person name="Wu L."/>
            <person name="Ma J."/>
        </authorList>
    </citation>
    <scope>NUCLEOTIDE SEQUENCE [LARGE SCALE GENOMIC DNA]</scope>
    <source>
        <strain evidence="10">CGMCC 1.13574</strain>
    </source>
</reference>
<evidence type="ECO:0000313" key="10">
    <source>
        <dbReference type="Proteomes" id="UP001597343"/>
    </source>
</evidence>
<gene>
    <name evidence="9" type="ORF">ACFSOY_10370</name>
</gene>
<name>A0ABW4ZYZ0_9BACL</name>
<keyword evidence="7" id="KW-1133">Transmembrane helix</keyword>
<evidence type="ECO:0000256" key="5">
    <source>
        <dbReference type="ARBA" id="ARBA00022975"/>
    </source>
</evidence>
<protein>
    <submittedName>
        <fullName evidence="9">Dihydroorotate dehydrogenase</fullName>
    </submittedName>
</protein>
<feature type="transmembrane region" description="Helical" evidence="7">
    <location>
        <begin position="425"/>
        <end position="443"/>
    </location>
</feature>